<accession>A0A9J6G255</accession>
<protein>
    <submittedName>
        <fullName evidence="2">Uncharacterized protein</fullName>
    </submittedName>
</protein>
<reference evidence="2 3" key="1">
    <citation type="journal article" date="2020" name="Cell">
        <title>Large-Scale Comparative Analyses of Tick Genomes Elucidate Their Genetic Diversity and Vector Capacities.</title>
        <authorList>
            <consortium name="Tick Genome and Microbiome Consortium (TIGMIC)"/>
            <person name="Jia N."/>
            <person name="Wang J."/>
            <person name="Shi W."/>
            <person name="Du L."/>
            <person name="Sun Y."/>
            <person name="Zhan W."/>
            <person name="Jiang J.F."/>
            <person name="Wang Q."/>
            <person name="Zhang B."/>
            <person name="Ji P."/>
            <person name="Bell-Sakyi L."/>
            <person name="Cui X.M."/>
            <person name="Yuan T.T."/>
            <person name="Jiang B.G."/>
            <person name="Yang W.F."/>
            <person name="Lam T.T."/>
            <person name="Chang Q.C."/>
            <person name="Ding S.J."/>
            <person name="Wang X.J."/>
            <person name="Zhu J.G."/>
            <person name="Ruan X.D."/>
            <person name="Zhao L."/>
            <person name="Wei J.T."/>
            <person name="Ye R.Z."/>
            <person name="Que T.C."/>
            <person name="Du C.H."/>
            <person name="Zhou Y.H."/>
            <person name="Cheng J.X."/>
            <person name="Dai P.F."/>
            <person name="Guo W.B."/>
            <person name="Han X.H."/>
            <person name="Huang E.J."/>
            <person name="Li L.F."/>
            <person name="Wei W."/>
            <person name="Gao Y.C."/>
            <person name="Liu J.Z."/>
            <person name="Shao H.Z."/>
            <person name="Wang X."/>
            <person name="Wang C.C."/>
            <person name="Yang T.C."/>
            <person name="Huo Q.B."/>
            <person name="Li W."/>
            <person name="Chen H.Y."/>
            <person name="Chen S.E."/>
            <person name="Zhou L.G."/>
            <person name="Ni X.B."/>
            <person name="Tian J.H."/>
            <person name="Sheng Y."/>
            <person name="Liu T."/>
            <person name="Pan Y.S."/>
            <person name="Xia L.Y."/>
            <person name="Li J."/>
            <person name="Zhao F."/>
            <person name="Cao W.C."/>
        </authorList>
    </citation>
    <scope>NUCLEOTIDE SEQUENCE [LARGE SCALE GENOMIC DNA]</scope>
    <source>
        <strain evidence="2">HaeL-2018</strain>
    </source>
</reference>
<keyword evidence="3" id="KW-1185">Reference proteome</keyword>
<feature type="compositionally biased region" description="Basic residues" evidence="1">
    <location>
        <begin position="339"/>
        <end position="357"/>
    </location>
</feature>
<proteinExistence type="predicted"/>
<name>A0A9J6G255_HAELO</name>
<feature type="compositionally biased region" description="Basic and acidic residues" evidence="1">
    <location>
        <begin position="360"/>
        <end position="370"/>
    </location>
</feature>
<organism evidence="2 3">
    <name type="scientific">Haemaphysalis longicornis</name>
    <name type="common">Bush tick</name>
    <dbReference type="NCBI Taxonomy" id="44386"/>
    <lineage>
        <taxon>Eukaryota</taxon>
        <taxon>Metazoa</taxon>
        <taxon>Ecdysozoa</taxon>
        <taxon>Arthropoda</taxon>
        <taxon>Chelicerata</taxon>
        <taxon>Arachnida</taxon>
        <taxon>Acari</taxon>
        <taxon>Parasitiformes</taxon>
        <taxon>Ixodida</taxon>
        <taxon>Ixodoidea</taxon>
        <taxon>Ixodidae</taxon>
        <taxon>Haemaphysalinae</taxon>
        <taxon>Haemaphysalis</taxon>
    </lineage>
</organism>
<gene>
    <name evidence="2" type="ORF">HPB48_020931</name>
</gene>
<dbReference type="AlphaFoldDB" id="A0A9J6G255"/>
<dbReference type="Proteomes" id="UP000821853">
    <property type="component" value="Chromosome 2"/>
</dbReference>
<feature type="region of interest" description="Disordered" evidence="1">
    <location>
        <begin position="80"/>
        <end position="100"/>
    </location>
</feature>
<evidence type="ECO:0000313" key="3">
    <source>
        <dbReference type="Proteomes" id="UP000821853"/>
    </source>
</evidence>
<feature type="region of interest" description="Disordered" evidence="1">
    <location>
        <begin position="334"/>
        <end position="370"/>
    </location>
</feature>
<dbReference type="VEuPathDB" id="VectorBase:HLOH_061817"/>
<dbReference type="EMBL" id="JABSTR010000004">
    <property type="protein sequence ID" value="KAH9368560.1"/>
    <property type="molecule type" value="Genomic_DNA"/>
</dbReference>
<evidence type="ECO:0000313" key="2">
    <source>
        <dbReference type="EMBL" id="KAH9368560.1"/>
    </source>
</evidence>
<sequence>MDGRPSTAAATVADTQNEYDPNSMVWTPIPTSDSPPELPQSFKSAALTSAVDRRKEASNALRAASTDAASLATAADPDAEACTSTISPPATRSAGPQRGHKRILWHPQPLPKPKPMDSVVVLKPQTQLSLANTFPENGAGRALVAHLGATVTRLVTVVMVREQNLILVYTSNPHIADKLIGEFAVPSPAGPVPLFGYWRVDNHDSCYGVVTVHSSDTEGALRESLYWPEGAILHVRRLGTSNKVRLSFSGKVKPRYVSYDTLLIPVQAYKKKLCKPAVGVALLDIDPTPVAPPNLIFAASAERRCRSRMAPVTHMSARPGALCVLVLTSPGTGAVRNATGRRHQSRPLLHRKVKPAARSRSVDAHGSRESRALGNLRRGLSLLPHTLTRPRALERWLSGLPGEAQLRTDLQPRSLTQGRLPLSHPNRTSHHLSSNPLPRGIHRRPPAFGKRLGRSSVFAHTLRELPTQTANLFRSHTGTN</sequence>
<comment type="caution">
    <text evidence="2">The sequence shown here is derived from an EMBL/GenBank/DDBJ whole genome shotgun (WGS) entry which is preliminary data.</text>
</comment>
<feature type="region of interest" description="Disordered" evidence="1">
    <location>
        <begin position="407"/>
        <end position="449"/>
    </location>
</feature>
<feature type="region of interest" description="Disordered" evidence="1">
    <location>
        <begin position="1"/>
        <end position="40"/>
    </location>
</feature>
<evidence type="ECO:0000256" key="1">
    <source>
        <dbReference type="SAM" id="MobiDB-lite"/>
    </source>
</evidence>